<accession>A0A0K8TDS8</accession>
<dbReference type="EMBL" id="GBRD01002157">
    <property type="protein sequence ID" value="JAG63664.1"/>
    <property type="molecule type" value="Transcribed_RNA"/>
</dbReference>
<dbReference type="PANTHER" id="PTHR37984">
    <property type="entry name" value="PROTEIN CBG26694"/>
    <property type="match status" value="1"/>
</dbReference>
<reference evidence="2" key="1">
    <citation type="submission" date="2014-09" db="EMBL/GenBank/DDBJ databases">
        <authorList>
            <person name="Magalhaes I.L.F."/>
            <person name="Oliveira U."/>
            <person name="Santos F.R."/>
            <person name="Vidigal T.H.D.A."/>
            <person name="Brescovit A.D."/>
            <person name="Santos A.J."/>
        </authorList>
    </citation>
    <scope>NUCLEOTIDE SEQUENCE</scope>
</reference>
<dbReference type="InterPro" id="IPR036397">
    <property type="entry name" value="RNaseH_sf"/>
</dbReference>
<name>A0A0K8TDS8_LYGHE</name>
<evidence type="ECO:0000313" key="2">
    <source>
        <dbReference type="EMBL" id="JAG63664.1"/>
    </source>
</evidence>
<evidence type="ECO:0000259" key="1">
    <source>
        <dbReference type="PROSITE" id="PS50994"/>
    </source>
</evidence>
<feature type="domain" description="Integrase catalytic" evidence="1">
    <location>
        <begin position="1"/>
        <end position="99"/>
    </location>
</feature>
<dbReference type="InterPro" id="IPR050951">
    <property type="entry name" value="Retrovirus_Pol_polyprotein"/>
</dbReference>
<dbReference type="InterPro" id="IPR001584">
    <property type="entry name" value="Integrase_cat-core"/>
</dbReference>
<dbReference type="PANTHER" id="PTHR37984:SF5">
    <property type="entry name" value="PROTEIN NYNRIN-LIKE"/>
    <property type="match status" value="1"/>
</dbReference>
<dbReference type="AlphaFoldDB" id="A0A0K8TDS8"/>
<dbReference type="SUPFAM" id="SSF53098">
    <property type="entry name" value="Ribonuclease H-like"/>
    <property type="match status" value="1"/>
</dbReference>
<dbReference type="Gene3D" id="3.30.420.10">
    <property type="entry name" value="Ribonuclease H-like superfamily/Ribonuclease H"/>
    <property type="match status" value="1"/>
</dbReference>
<dbReference type="GO" id="GO:0003676">
    <property type="term" value="F:nucleic acid binding"/>
    <property type="evidence" value="ECO:0007669"/>
    <property type="project" value="InterPro"/>
</dbReference>
<dbReference type="InterPro" id="IPR012337">
    <property type="entry name" value="RNaseH-like_sf"/>
</dbReference>
<dbReference type="PROSITE" id="PS50994">
    <property type="entry name" value="INTEGRASE"/>
    <property type="match status" value="1"/>
</dbReference>
<sequence length="224" mass="25562">MGGRPKELVMDRGTQFTSKTWAEYLRGEGIQGVFVPVRHHEANLSERVIRTVGDMLRCVLYEDDHKSWYKWIPWISATINSVPHDTTGAKPVQLQMGTNPLTLWDNVVPPSGALIPSIQEVLEKIKRNREINLKCRNRNRRYVELGVGALVMVENTAMSSKAKGFMSKLASAYDGPYAISVRISESVFEIVDPISRRLKGVFHVNQLWKYCRPRHVWLEPDNSS</sequence>
<proteinExistence type="predicted"/>
<protein>
    <recommendedName>
        <fullName evidence="1">Integrase catalytic domain-containing protein</fullName>
    </recommendedName>
</protein>
<dbReference type="GO" id="GO:0015074">
    <property type="term" value="P:DNA integration"/>
    <property type="evidence" value="ECO:0007669"/>
    <property type="project" value="InterPro"/>
</dbReference>
<organism evidence="2">
    <name type="scientific">Lygus hesperus</name>
    <name type="common">Western plant bug</name>
    <dbReference type="NCBI Taxonomy" id="30085"/>
    <lineage>
        <taxon>Eukaryota</taxon>
        <taxon>Metazoa</taxon>
        <taxon>Ecdysozoa</taxon>
        <taxon>Arthropoda</taxon>
        <taxon>Hexapoda</taxon>
        <taxon>Insecta</taxon>
        <taxon>Pterygota</taxon>
        <taxon>Neoptera</taxon>
        <taxon>Paraneoptera</taxon>
        <taxon>Hemiptera</taxon>
        <taxon>Heteroptera</taxon>
        <taxon>Panheteroptera</taxon>
        <taxon>Cimicomorpha</taxon>
        <taxon>Miridae</taxon>
        <taxon>Mirini</taxon>
        <taxon>Lygus</taxon>
    </lineage>
</organism>